<dbReference type="CDD" id="cd00637">
    <property type="entry name" value="7tm_classA_rhodopsin-like"/>
    <property type="match status" value="1"/>
</dbReference>
<dbReference type="PRINTS" id="PR00237">
    <property type="entry name" value="GPCRRHODOPSN"/>
</dbReference>
<dbReference type="InterPro" id="IPR017452">
    <property type="entry name" value="GPCR_Rhodpsn_7TM"/>
</dbReference>
<feature type="domain" description="G-protein coupled receptors family 1 profile" evidence="11">
    <location>
        <begin position="58"/>
        <end position="370"/>
    </location>
</feature>
<evidence type="ECO:0000256" key="9">
    <source>
        <dbReference type="SAM" id="MobiDB-lite"/>
    </source>
</evidence>
<dbReference type="RefSeq" id="XP_003100214.1">
    <property type="nucleotide sequence ID" value="XM_003100166.1"/>
</dbReference>
<dbReference type="KEGG" id="crq:GCK72_025326"/>
<evidence type="ECO:0000256" key="1">
    <source>
        <dbReference type="ARBA" id="ARBA00004651"/>
    </source>
</evidence>
<evidence type="ECO:0000256" key="10">
    <source>
        <dbReference type="SAM" id="Phobius"/>
    </source>
</evidence>
<keyword evidence="5" id="KW-0297">G-protein coupled receptor</keyword>
<sequence>MSTMLMAPSSSILMSTISTITSTTPPSPTLLSEPMEIQFEIMFVMVLYSCLAVTGVSGNCWVLMKVIKQLSGCSSNRSRPYKTAVVQSSAYVYLIILSVVDLLSLIPVPMIVTDVYVNHFPFGLWACKLSYFCEAINKSLSPMVLTALSLDRYVAVCHPTLYWLRTTKFSLGVLAVCFSISLIFIIPVTQKATMQVMKDHSGDEIVKCAFDGGSASDVFDTAQAIICYLVPMFLICAVYLAILYKLWRHTRFSTVGKKTSISLGRVVRCSVMVVAFYFVCWTPYWVMRIHYLILRFVEKNSGGVSVKNGTMTEDIVVTTTKATITDSNEFSWSSLFDFISETRWHNIQIAAIYILHSFTYAQSAFNWLFYSFLNRNLRSNNGRGNGTRSAANTSVFDNGNATSTVNTSLTPIWKNIQQMGSHIKTAGLDTRSALLKKSPFKGKSKIQSRSAAYLDCSSAHMLRPASENTLSSSLLEIPRRPSLIPRQEPSLVGKALSFTNIPQPQYQRIEQKEESSHGGVSESSSVEWL</sequence>
<feature type="transmembrane region" description="Helical" evidence="10">
    <location>
        <begin position="41"/>
        <end position="63"/>
    </location>
</feature>
<evidence type="ECO:0000313" key="13">
    <source>
        <dbReference type="EMBL" id="KAF1748859.1"/>
    </source>
</evidence>
<keyword evidence="2" id="KW-1003">Cell membrane</keyword>
<evidence type="ECO:0000256" key="8">
    <source>
        <dbReference type="ARBA" id="ARBA00023224"/>
    </source>
</evidence>
<dbReference type="PANTHER" id="PTHR24229:SF84">
    <property type="entry name" value="G-PROTEIN COUPLED RECEPTORS FAMILY 1 PROFILE DOMAIN-CONTAINING PROTEIN"/>
    <property type="match status" value="1"/>
</dbReference>
<dbReference type="PANTHER" id="PTHR24229">
    <property type="entry name" value="NEUROPEPTIDES RECEPTOR"/>
    <property type="match status" value="1"/>
</dbReference>
<dbReference type="SUPFAM" id="SSF81321">
    <property type="entry name" value="Family A G protein-coupled receptor-like"/>
    <property type="match status" value="1"/>
</dbReference>
<dbReference type="GO" id="GO:0042277">
    <property type="term" value="F:peptide binding"/>
    <property type="evidence" value="ECO:0007669"/>
    <property type="project" value="TreeGrafter"/>
</dbReference>
<evidence type="ECO:0000313" key="12">
    <source>
        <dbReference type="EMBL" id="EFP09691.1"/>
    </source>
</evidence>
<evidence type="ECO:0000256" key="3">
    <source>
        <dbReference type="ARBA" id="ARBA00022692"/>
    </source>
</evidence>
<organism evidence="14">
    <name type="scientific">Caenorhabditis remanei</name>
    <name type="common">Caenorhabditis vulgaris</name>
    <dbReference type="NCBI Taxonomy" id="31234"/>
    <lineage>
        <taxon>Eukaryota</taxon>
        <taxon>Metazoa</taxon>
        <taxon>Ecdysozoa</taxon>
        <taxon>Nematoda</taxon>
        <taxon>Chromadorea</taxon>
        <taxon>Rhabditida</taxon>
        <taxon>Rhabditina</taxon>
        <taxon>Rhabditomorpha</taxon>
        <taxon>Rhabditoidea</taxon>
        <taxon>Rhabditidae</taxon>
        <taxon>Peloderinae</taxon>
        <taxon>Caenorhabditis</taxon>
    </lineage>
</organism>
<evidence type="ECO:0000256" key="4">
    <source>
        <dbReference type="ARBA" id="ARBA00022989"/>
    </source>
</evidence>
<dbReference type="InterPro" id="IPR000276">
    <property type="entry name" value="GPCR_Rhodpsn"/>
</dbReference>
<evidence type="ECO:0000313" key="14">
    <source>
        <dbReference type="Proteomes" id="UP000008281"/>
    </source>
</evidence>
<comment type="subcellular location">
    <subcellularLocation>
        <location evidence="1">Cell membrane</location>
        <topology evidence="1">Multi-pass membrane protein</topology>
    </subcellularLocation>
</comment>
<dbReference type="Proteomes" id="UP000008281">
    <property type="component" value="Unassembled WGS sequence"/>
</dbReference>
<dbReference type="CTD" id="9826611"/>
<dbReference type="FunCoup" id="E3MUA5">
    <property type="interactions" value="405"/>
</dbReference>
<dbReference type="eggNOG" id="KOG3656">
    <property type="taxonomic scope" value="Eukaryota"/>
</dbReference>
<keyword evidence="8" id="KW-0807">Transducer</keyword>
<evidence type="ECO:0000313" key="15">
    <source>
        <dbReference type="Proteomes" id="UP000483820"/>
    </source>
</evidence>
<evidence type="ECO:0000259" key="11">
    <source>
        <dbReference type="PROSITE" id="PS50262"/>
    </source>
</evidence>
<dbReference type="PROSITE" id="PS50262">
    <property type="entry name" value="G_PROTEIN_RECEP_F1_2"/>
    <property type="match status" value="1"/>
</dbReference>
<feature type="transmembrane region" description="Helical" evidence="10">
    <location>
        <begin position="265"/>
        <end position="286"/>
    </location>
</feature>
<dbReference type="Gene3D" id="1.20.1070.10">
    <property type="entry name" value="Rhodopsin 7-helix transmembrane proteins"/>
    <property type="match status" value="1"/>
</dbReference>
<feature type="compositionally biased region" description="Low complexity" evidence="9">
    <location>
        <begin position="517"/>
        <end position="529"/>
    </location>
</feature>
<dbReference type="GeneID" id="9826611"/>
<evidence type="ECO:0000256" key="6">
    <source>
        <dbReference type="ARBA" id="ARBA00023136"/>
    </source>
</evidence>
<dbReference type="OrthoDB" id="6076970at2759"/>
<gene>
    <name evidence="12" type="ORF">CRE_21913</name>
    <name evidence="13" type="ORF">GCK72_025326</name>
</gene>
<keyword evidence="3 10" id="KW-0812">Transmembrane</keyword>
<evidence type="ECO:0000256" key="7">
    <source>
        <dbReference type="ARBA" id="ARBA00023170"/>
    </source>
</evidence>
<feature type="transmembrane region" description="Helical" evidence="10">
    <location>
        <begin position="171"/>
        <end position="189"/>
    </location>
</feature>
<feature type="transmembrane region" description="Helical" evidence="10">
    <location>
        <begin position="222"/>
        <end position="244"/>
    </location>
</feature>
<dbReference type="OMA" id="PIWKNIQ"/>
<dbReference type="AlphaFoldDB" id="E3MUA5"/>
<dbReference type="GO" id="GO:0043005">
    <property type="term" value="C:neuron projection"/>
    <property type="evidence" value="ECO:0007669"/>
    <property type="project" value="TreeGrafter"/>
</dbReference>
<feature type="transmembrane region" description="Helical" evidence="10">
    <location>
        <begin position="84"/>
        <end position="106"/>
    </location>
</feature>
<dbReference type="Proteomes" id="UP000483820">
    <property type="component" value="Chromosome X"/>
</dbReference>
<proteinExistence type="predicted"/>
<evidence type="ECO:0000256" key="2">
    <source>
        <dbReference type="ARBA" id="ARBA00022475"/>
    </source>
</evidence>
<keyword evidence="14" id="KW-1185">Reference proteome</keyword>
<reference evidence="12" key="1">
    <citation type="submission" date="2007-07" db="EMBL/GenBank/DDBJ databases">
        <title>PCAP assembly of the Caenorhabditis remanei genome.</title>
        <authorList>
            <consortium name="The Caenorhabditis remanei Sequencing Consortium"/>
            <person name="Wilson R.K."/>
        </authorList>
    </citation>
    <scope>NUCLEOTIDE SEQUENCE [LARGE SCALE GENOMIC DNA]</scope>
    <source>
        <strain evidence="12">PB4641</strain>
    </source>
</reference>
<dbReference type="GO" id="GO:0004930">
    <property type="term" value="F:G protein-coupled receptor activity"/>
    <property type="evidence" value="ECO:0007669"/>
    <property type="project" value="UniProtKB-KW"/>
</dbReference>
<evidence type="ECO:0000256" key="5">
    <source>
        <dbReference type="ARBA" id="ARBA00023040"/>
    </source>
</evidence>
<reference evidence="13 15" key="2">
    <citation type="submission" date="2019-12" db="EMBL/GenBank/DDBJ databases">
        <title>Chromosome-level assembly of the Caenorhabditis remanei genome.</title>
        <authorList>
            <person name="Teterina A.A."/>
            <person name="Willis J.H."/>
            <person name="Phillips P.C."/>
        </authorList>
    </citation>
    <scope>NUCLEOTIDE SEQUENCE [LARGE SCALE GENOMIC DNA]</scope>
    <source>
        <strain evidence="13 15">PX506</strain>
        <tissue evidence="13">Whole organism</tissue>
    </source>
</reference>
<accession>E3MUA5</accession>
<dbReference type="EMBL" id="WUAV01000006">
    <property type="protein sequence ID" value="KAF1748859.1"/>
    <property type="molecule type" value="Genomic_DNA"/>
</dbReference>
<dbReference type="STRING" id="31234.E3MUA5"/>
<feature type="region of interest" description="Disordered" evidence="9">
    <location>
        <begin position="503"/>
        <end position="529"/>
    </location>
</feature>
<keyword evidence="7" id="KW-0675">Receptor</keyword>
<dbReference type="Pfam" id="PF00001">
    <property type="entry name" value="7tm_1"/>
    <property type="match status" value="1"/>
</dbReference>
<protein>
    <recommendedName>
        <fullName evidence="11">G-protein coupled receptors family 1 profile domain-containing protein</fullName>
    </recommendedName>
</protein>
<dbReference type="HOGENOM" id="CLU_515111_0_0_1"/>
<feature type="transmembrane region" description="Helical" evidence="10">
    <location>
        <begin position="144"/>
        <end position="164"/>
    </location>
</feature>
<dbReference type="EMBL" id="DS268479">
    <property type="protein sequence ID" value="EFP09691.1"/>
    <property type="molecule type" value="Genomic_DNA"/>
</dbReference>
<keyword evidence="4 10" id="KW-1133">Transmembrane helix</keyword>
<dbReference type="GO" id="GO:0005886">
    <property type="term" value="C:plasma membrane"/>
    <property type="evidence" value="ECO:0007669"/>
    <property type="project" value="UniProtKB-SubCell"/>
</dbReference>
<keyword evidence="6 10" id="KW-0472">Membrane</keyword>
<name>E3MUA5_CAERE</name>